<dbReference type="EMBL" id="CATNWA010015188">
    <property type="protein sequence ID" value="CAI9580423.1"/>
    <property type="molecule type" value="Genomic_DNA"/>
</dbReference>
<organism evidence="1 2">
    <name type="scientific">Staurois parvus</name>
    <dbReference type="NCBI Taxonomy" id="386267"/>
    <lineage>
        <taxon>Eukaryota</taxon>
        <taxon>Metazoa</taxon>
        <taxon>Chordata</taxon>
        <taxon>Craniata</taxon>
        <taxon>Vertebrata</taxon>
        <taxon>Euteleostomi</taxon>
        <taxon>Amphibia</taxon>
        <taxon>Batrachia</taxon>
        <taxon>Anura</taxon>
        <taxon>Neobatrachia</taxon>
        <taxon>Ranoidea</taxon>
        <taxon>Ranidae</taxon>
        <taxon>Staurois</taxon>
    </lineage>
</organism>
<comment type="caution">
    <text evidence="1">The sequence shown here is derived from an EMBL/GenBank/DDBJ whole genome shotgun (WGS) entry which is preliminary data.</text>
</comment>
<sequence length="55" mass="6107">MRCGICHGFCASSAPHQNREPFMRTTACVYGKLTTPPEISPQNAVRCVNTHAIRF</sequence>
<proteinExistence type="predicted"/>
<evidence type="ECO:0000313" key="1">
    <source>
        <dbReference type="EMBL" id="CAI9580423.1"/>
    </source>
</evidence>
<protein>
    <submittedName>
        <fullName evidence="1">Uncharacterized protein</fullName>
    </submittedName>
</protein>
<reference evidence="1" key="1">
    <citation type="submission" date="2023-05" db="EMBL/GenBank/DDBJ databases">
        <authorList>
            <person name="Stuckert A."/>
        </authorList>
    </citation>
    <scope>NUCLEOTIDE SEQUENCE</scope>
</reference>
<keyword evidence="2" id="KW-1185">Reference proteome</keyword>
<dbReference type="Proteomes" id="UP001162483">
    <property type="component" value="Unassembled WGS sequence"/>
</dbReference>
<accession>A0ABN9E705</accession>
<evidence type="ECO:0000313" key="2">
    <source>
        <dbReference type="Proteomes" id="UP001162483"/>
    </source>
</evidence>
<name>A0ABN9E705_9NEOB</name>
<gene>
    <name evidence="1" type="ORF">SPARVUS_LOCUS9281428</name>
</gene>